<dbReference type="RefSeq" id="WP_192591604.1">
    <property type="nucleotide sequence ID" value="NZ_JADBEE010000001.1"/>
</dbReference>
<accession>A0ABR9J7E4</accession>
<evidence type="ECO:0000313" key="1">
    <source>
        <dbReference type="EMBL" id="MBE1514914.1"/>
    </source>
</evidence>
<keyword evidence="2" id="KW-1185">Reference proteome</keyword>
<evidence type="ECO:0000313" key="2">
    <source>
        <dbReference type="Proteomes" id="UP000636579"/>
    </source>
</evidence>
<gene>
    <name evidence="1" type="ORF">H4W26_001669</name>
</gene>
<proteinExistence type="predicted"/>
<reference evidence="1 2" key="1">
    <citation type="submission" date="2020-10" db="EMBL/GenBank/DDBJ databases">
        <title>Sequencing the genomes of 1000 actinobacteria strains.</title>
        <authorList>
            <person name="Klenk H.-P."/>
        </authorList>
    </citation>
    <scope>NUCLEOTIDE SEQUENCE [LARGE SCALE GENOMIC DNA]</scope>
    <source>
        <strain evidence="1 2">DSM 15474</strain>
    </source>
</reference>
<dbReference type="Proteomes" id="UP000636579">
    <property type="component" value="Unassembled WGS sequence"/>
</dbReference>
<sequence>MIAPENPGQLNVREIVRQLRSSLGPTLVAVLAGNRDRTISSSWARTDGVVPTAEAQERLELAHRAWTTVSQSEGEHTARLWFIGAHPWLGDISPIEAISHMREKEVMVAAVAIVEDTFAG</sequence>
<evidence type="ECO:0008006" key="3">
    <source>
        <dbReference type="Google" id="ProtNLM"/>
    </source>
</evidence>
<comment type="caution">
    <text evidence="1">The sequence shown here is derived from an EMBL/GenBank/DDBJ whole genome shotgun (WGS) entry which is preliminary data.</text>
</comment>
<organism evidence="1 2">
    <name type="scientific">Nesterenkonia halotolerans</name>
    <dbReference type="NCBI Taxonomy" id="225325"/>
    <lineage>
        <taxon>Bacteria</taxon>
        <taxon>Bacillati</taxon>
        <taxon>Actinomycetota</taxon>
        <taxon>Actinomycetes</taxon>
        <taxon>Micrococcales</taxon>
        <taxon>Micrococcaceae</taxon>
        <taxon>Nesterenkonia</taxon>
    </lineage>
</organism>
<name>A0ABR9J7E4_9MICC</name>
<dbReference type="EMBL" id="JADBEE010000001">
    <property type="protein sequence ID" value="MBE1514914.1"/>
    <property type="molecule type" value="Genomic_DNA"/>
</dbReference>
<protein>
    <recommendedName>
        <fullName evidence="3">Antitoxin Xre/MbcA/ParS-like toxin-binding domain-containing protein</fullName>
    </recommendedName>
</protein>